<gene>
    <name evidence="2" type="ORF">LRP50_00520</name>
</gene>
<feature type="domain" description="VWFA" evidence="1">
    <location>
        <begin position="680"/>
        <end position="866"/>
    </location>
</feature>
<dbReference type="RefSeq" id="WP_274162565.1">
    <property type="nucleotide sequence ID" value="NZ_JAJUBC010000001.1"/>
</dbReference>
<dbReference type="SUPFAM" id="SSF53300">
    <property type="entry name" value="vWA-like"/>
    <property type="match status" value="1"/>
</dbReference>
<dbReference type="Pfam" id="PF00092">
    <property type="entry name" value="VWA"/>
    <property type="match status" value="1"/>
</dbReference>
<dbReference type="SMART" id="SM00327">
    <property type="entry name" value="VWA"/>
    <property type="match status" value="1"/>
</dbReference>
<evidence type="ECO:0000313" key="2">
    <source>
        <dbReference type="EMBL" id="MDD1791611.1"/>
    </source>
</evidence>
<dbReference type="PANTHER" id="PTHR41248:SF1">
    <property type="entry name" value="NORD PROTEIN"/>
    <property type="match status" value="1"/>
</dbReference>
<name>A0ABT5QUD7_9GAMM</name>
<evidence type="ECO:0000259" key="1">
    <source>
        <dbReference type="PROSITE" id="PS50234"/>
    </source>
</evidence>
<reference evidence="2" key="1">
    <citation type="submission" date="2021-12" db="EMBL/GenBank/DDBJ databases">
        <title>Enterovibrio ZSDZ35 sp. nov. and Enterovibrio ZSDZ42 sp. nov., isolated from coastal seawater in Qingdao.</title>
        <authorList>
            <person name="Zhang P."/>
        </authorList>
    </citation>
    <scope>NUCLEOTIDE SEQUENCE</scope>
    <source>
        <strain evidence="2">ZSDZ42</strain>
    </source>
</reference>
<evidence type="ECO:0000313" key="3">
    <source>
        <dbReference type="Proteomes" id="UP001149400"/>
    </source>
</evidence>
<dbReference type="CDD" id="cd01454">
    <property type="entry name" value="vWA_norD_type"/>
    <property type="match status" value="1"/>
</dbReference>
<dbReference type="Proteomes" id="UP001149400">
    <property type="component" value="Unassembled WGS sequence"/>
</dbReference>
<dbReference type="InterPro" id="IPR036465">
    <property type="entry name" value="vWFA_dom_sf"/>
</dbReference>
<proteinExistence type="predicted"/>
<dbReference type="PROSITE" id="PS50234">
    <property type="entry name" value="VWFA"/>
    <property type="match status" value="1"/>
</dbReference>
<keyword evidence="3" id="KW-1185">Reference proteome</keyword>
<organism evidence="2 3">
    <name type="scientific">Enterovibrio gelatinilyticus</name>
    <dbReference type="NCBI Taxonomy" id="2899819"/>
    <lineage>
        <taxon>Bacteria</taxon>
        <taxon>Pseudomonadati</taxon>
        <taxon>Pseudomonadota</taxon>
        <taxon>Gammaproteobacteria</taxon>
        <taxon>Vibrionales</taxon>
        <taxon>Vibrionaceae</taxon>
        <taxon>Enterovibrio</taxon>
    </lineage>
</organism>
<dbReference type="EMBL" id="JAJUBC010000001">
    <property type="protein sequence ID" value="MDD1791611.1"/>
    <property type="molecule type" value="Genomic_DNA"/>
</dbReference>
<dbReference type="InterPro" id="IPR002035">
    <property type="entry name" value="VWF_A"/>
</dbReference>
<comment type="caution">
    <text evidence="2">The sequence shown here is derived from an EMBL/GenBank/DDBJ whole genome shotgun (WGS) entry which is preliminary data.</text>
</comment>
<dbReference type="InterPro" id="IPR051928">
    <property type="entry name" value="NorD/CobT"/>
</dbReference>
<sequence>MDDGTPLSIQDIKLVVERHNGANSNSESDDIHFEDIEVALSDAQHLLQSDELASFYQAIRSFMSNKRFDPITFAWVLTIPYLSFASGLKDIPFESDVCIAEKTPQTKSDSVTRKIYSTTMELGRWVSSARQAQFLYSLPKVATQLNSSKEFLAYLQLIELLVLKAPRNLKSVLDNASLYLQALPFSGFRYWVLFGANAHAHQYEALDAYFSLASTESLTVFQKQRKGTLFSNVQRQVHFFLRAVWGSDFFMRPISMHKSLFANGDTTDVSPMKDTHSKIATSPIMTTQLATIEDGVILLPDAVDAIATLNTRNAAETAQSHSTQATLNKQLYRAMSAHCAAHVKYSRPRLRDAFSPLERICIGLFEDARVEAMAIEVFPGLKILWKCFHHPCHRHHQNNNTSAESYLVVLKDIANALLDKDASIEADNTRHQLVTASHTKFWNTLSHDDKHDSSQEIERLGCWLAHEVIQEFDISASIPSSHMEPLAPYRDDNIAMWCDSEAELVRWEVQQHQQVRRSVTVTQMVNEIDCELADENAQEIWTLHSEFFRDGDPENVSMNERDANALAGNENISPPILYPEWDYGLQAHRPDWVTLTERRPSLGLSEDIDSILAKRQMLVRKIKTLVETLQPKGLTRLRKQYDGDGLDLDAAIDAMKELRRGALPEMNIDQRLKRQERDVAVLVLLDLSQSTLDTIPNDDESRTILDVAKEATVMLASALDGIGDTFAIHGFSSNGREDVQYQRFKDFDEAYDDKAKSRLAGIQGGLSTRMGTALRHAKTFLAKQPQRKKLLLLVGDGEPADVDVRDPLYLQADTRRAVDELCSQGVIPYCLTIDPDADNYVGQIFGQGHYTVVDKVTQLPDVLPSLFASLTKRAG</sequence>
<accession>A0ABT5QUD7</accession>
<dbReference type="Gene3D" id="3.40.50.410">
    <property type="entry name" value="von Willebrand factor, type A domain"/>
    <property type="match status" value="1"/>
</dbReference>
<protein>
    <submittedName>
        <fullName evidence="2">Rubisco activation protein CbbO</fullName>
    </submittedName>
</protein>
<dbReference type="PANTHER" id="PTHR41248">
    <property type="entry name" value="NORD PROTEIN"/>
    <property type="match status" value="1"/>
</dbReference>